<comment type="caution">
    <text evidence="3">The sequence shown here is derived from an EMBL/GenBank/DDBJ whole genome shotgun (WGS) entry which is preliminary data.</text>
</comment>
<keyword evidence="1" id="KW-0732">Signal</keyword>
<reference evidence="4" key="1">
    <citation type="submission" date="2017-04" db="EMBL/GenBank/DDBJ databases">
        <title>Function of individual gut microbiota members based on whole genome sequencing of pure cultures obtained from chicken caecum.</title>
        <authorList>
            <person name="Medvecky M."/>
            <person name="Cejkova D."/>
            <person name="Polansky O."/>
            <person name="Karasova D."/>
            <person name="Kubasova T."/>
            <person name="Cizek A."/>
            <person name="Rychlik I."/>
        </authorList>
    </citation>
    <scope>NUCLEOTIDE SEQUENCE [LARGE SCALE GENOMIC DNA]</scope>
    <source>
        <strain evidence="4">An42</strain>
    </source>
</reference>
<feature type="signal peptide" evidence="1">
    <location>
        <begin position="1"/>
        <end position="22"/>
    </location>
</feature>
<dbReference type="Proteomes" id="UP000195975">
    <property type="component" value="Unassembled WGS sequence"/>
</dbReference>
<feature type="domain" description="DUF6383" evidence="2">
    <location>
        <begin position="1024"/>
        <end position="1097"/>
    </location>
</feature>
<dbReference type="AlphaFoldDB" id="A0A9Q5X953"/>
<dbReference type="EMBL" id="NFIJ01000001">
    <property type="protein sequence ID" value="OUO07098.1"/>
    <property type="molecule type" value="Genomic_DNA"/>
</dbReference>
<sequence length="1098" mass="119188">MNKKFSTLLAGLALLGAMNANAGDPVTSLKKTGNGLYQLKADDGVLAMTPNGALRLEATTTSANLASTLWCVEVIEEGYGKAPIFDFTNKATGQRLDIQYAGTLLEGLSGSTPTYTDTDSTRVGGEVSGWAYLNQYTSIPAAEQAGKTLYSYFKADSVIGLVANSTNIQVTKLAAADAYADAATGNDLTKFSLVEADMIRLQAPEINTILGLQAADKGVALTFTPDEQGEKVAVANPFNGKNAGKFLTEATTGADANDYVFVLTTDSSYLRVDTAIVNESGERFRAFKWSDLSYAKRQASTAATKPTSAADSISRVTGLVDQYKFAFSYYPSKDSLVIQVKSAMDYDPKSATNGSNWVADAAAAVLPTAAGAKGENNFVTVQDLIKDKVRIVTIYDKKETNISLGYKGCDAVYNGRTSVADGLYFIMNQKGQYLASPIHKNGTSLEWVTVKADEQLPAHMPAYQWVVLKKNTGDKVKDYSPVNVTNREYPTQTTLSQLMQAEGAKYMTASDALYQSEDSLIFVQVKDAEGVKGNAALIAEAYQDTLLGYKNIPDAKFFLDEYTFKYLHPYATGENSKYLAKGDGKDSLLNVLNGKDAFRLVEKKWATFGYAGTAAELNRAGIKKLYRVSYSIQLKDAFMGEADEAKYAMSKYFGAPADSFFFKENNHYEGECFYAIVKANNTAIGTVKAGVTDDILDATVKVQPLGETRTSAFAINPDNTPLYRRFNNVNLDESATDGRDSLRFFENVRKEYLMDENNREGGLMDANVDYVGMWTADKATGLAFQIDTAWVGRGHGYIKPQYLISVNHKDFEGVEGSPCTEGAPHIKPDGTLTDDPMECKHAHPAIPGFERAKYLVSFQDSVVLYGQDKPYADIAGGYTRVGFVEGIRIADTLWVLPAEYRSVANDKIDFKELAKVDSTMRADYGVGIKNRLDGDDHKNYTWSFRYVHPENAANVTAEGKENSFLFESNNYDGEKIAPENAAWLKIQNGCVVLTKDPSLFSNAKTGGDGALIFNVENKENDELATDNEEIATSEVTVIAQQGAVRVANAAGKKVVVTNILGQTVANTVITSSDATIAAPQGVVVVAVEGEEAVKAIVK</sequence>
<dbReference type="Pfam" id="PF19910">
    <property type="entry name" value="DUF6383"/>
    <property type="match status" value="1"/>
</dbReference>
<evidence type="ECO:0000256" key="1">
    <source>
        <dbReference type="SAM" id="SignalP"/>
    </source>
</evidence>
<dbReference type="GeneID" id="93409278"/>
<organism evidence="3 4">
    <name type="scientific">Parabacteroides johnsonii</name>
    <dbReference type="NCBI Taxonomy" id="387661"/>
    <lineage>
        <taxon>Bacteria</taxon>
        <taxon>Pseudomonadati</taxon>
        <taxon>Bacteroidota</taxon>
        <taxon>Bacteroidia</taxon>
        <taxon>Bacteroidales</taxon>
        <taxon>Tannerellaceae</taxon>
        <taxon>Parabacteroides</taxon>
    </lineage>
</organism>
<dbReference type="InterPro" id="IPR045963">
    <property type="entry name" value="DUF6383"/>
</dbReference>
<name>A0A9Q5X953_9BACT</name>
<gene>
    <name evidence="3" type="ORF">B5F96_00015</name>
</gene>
<dbReference type="RefSeq" id="WP_008145990.1">
    <property type="nucleotide sequence ID" value="NZ_CAJLBM010000086.1"/>
</dbReference>
<evidence type="ECO:0000313" key="4">
    <source>
        <dbReference type="Proteomes" id="UP000195975"/>
    </source>
</evidence>
<proteinExistence type="predicted"/>
<evidence type="ECO:0000313" key="3">
    <source>
        <dbReference type="EMBL" id="OUO07098.1"/>
    </source>
</evidence>
<protein>
    <recommendedName>
        <fullName evidence="2">DUF6383 domain-containing protein</fullName>
    </recommendedName>
</protein>
<accession>A0A9Q5X953</accession>
<feature type="chain" id="PRO_5040159248" description="DUF6383 domain-containing protein" evidence="1">
    <location>
        <begin position="23"/>
        <end position="1098"/>
    </location>
</feature>
<evidence type="ECO:0000259" key="2">
    <source>
        <dbReference type="Pfam" id="PF19910"/>
    </source>
</evidence>